<protein>
    <submittedName>
        <fullName evidence="6">Gfo/Idh/MocA family oxidoreductase</fullName>
    </submittedName>
</protein>
<dbReference type="Gene3D" id="3.30.360.10">
    <property type="entry name" value="Dihydrodipicolinate Reductase, domain 2"/>
    <property type="match status" value="1"/>
</dbReference>
<dbReference type="EMBL" id="CP136600">
    <property type="protein sequence ID" value="WOH35960.1"/>
    <property type="molecule type" value="Genomic_DNA"/>
</dbReference>
<dbReference type="PANTHER" id="PTHR22604:SF105">
    <property type="entry name" value="TRANS-1,2-DIHYDROBENZENE-1,2-DIOL DEHYDROGENASE"/>
    <property type="match status" value="1"/>
</dbReference>
<dbReference type="Gene3D" id="3.40.50.720">
    <property type="entry name" value="NAD(P)-binding Rossmann-like Domain"/>
    <property type="match status" value="1"/>
</dbReference>
<dbReference type="PANTHER" id="PTHR22604">
    <property type="entry name" value="OXIDOREDUCTASES"/>
    <property type="match status" value="1"/>
</dbReference>
<evidence type="ECO:0000256" key="3">
    <source>
        <dbReference type="ARBA" id="ARBA00023002"/>
    </source>
</evidence>
<dbReference type="SUPFAM" id="SSF51735">
    <property type="entry name" value="NAD(P)-binding Rossmann-fold domains"/>
    <property type="match status" value="1"/>
</dbReference>
<sequence length="326" mass="36624">MMPIKNRNIRWGILGLGGIANKFATDLLTVNGAELYAVASRTQIKADDFANKYQAKVAYNSYQQLVENEQVDAIYIATPHALHQENTLLCLEHGKAVLCEKPFAMDATQVNAMIASAKQYNTLLMEALWTYFLPHYQFVLTELANKTYGNIVKLEANFGFVREFNNDSRLFNKSLGGGSLLDIGIYPIFAALSTLGKPNNIQASASYFANGADSSCSMIFEYEHATATLESTLLEQTSNEAIFYCDTGIIKINNGFHGPTTVTIIENNEERVVDFGYSTLGYNYEIEHFNELLRQEKSESNIMNFAFSKQLINTLDEVRNFINLHY</sequence>
<name>A0ABZ0GK94_9GAMM</name>
<accession>A0ABZ0GK94</accession>
<feature type="domain" description="GFO/IDH/MocA-like oxidoreductase" evidence="5">
    <location>
        <begin position="143"/>
        <end position="250"/>
    </location>
</feature>
<proteinExistence type="inferred from homology"/>
<organism evidence="6 7">
    <name type="scientific">Thalassotalea fonticola</name>
    <dbReference type="NCBI Taxonomy" id="3065649"/>
    <lineage>
        <taxon>Bacteria</taxon>
        <taxon>Pseudomonadati</taxon>
        <taxon>Pseudomonadota</taxon>
        <taxon>Gammaproteobacteria</taxon>
        <taxon>Alteromonadales</taxon>
        <taxon>Colwelliaceae</taxon>
        <taxon>Thalassotalea</taxon>
    </lineage>
</organism>
<dbReference type="Pfam" id="PF22725">
    <property type="entry name" value="GFO_IDH_MocA_C3"/>
    <property type="match status" value="1"/>
</dbReference>
<reference evidence="6 7" key="1">
    <citation type="submission" date="2023-09" db="EMBL/GenBank/DDBJ databases">
        <authorList>
            <person name="Qi X."/>
        </authorList>
    </citation>
    <scope>NUCLEOTIDE SEQUENCE [LARGE SCALE GENOMIC DNA]</scope>
    <source>
        <strain evidence="6 7">S1-1</strain>
    </source>
</reference>
<dbReference type="Pfam" id="PF01408">
    <property type="entry name" value="GFO_IDH_MocA"/>
    <property type="match status" value="1"/>
</dbReference>
<evidence type="ECO:0000256" key="1">
    <source>
        <dbReference type="ARBA" id="ARBA00010928"/>
    </source>
</evidence>
<dbReference type="RefSeq" id="WP_348394775.1">
    <property type="nucleotide sequence ID" value="NZ_CP136600.1"/>
</dbReference>
<dbReference type="InterPro" id="IPR050984">
    <property type="entry name" value="Gfo/Idh/MocA_domain"/>
</dbReference>
<dbReference type="InterPro" id="IPR036291">
    <property type="entry name" value="NAD(P)-bd_dom_sf"/>
</dbReference>
<keyword evidence="3" id="KW-0560">Oxidoreductase</keyword>
<feature type="domain" description="Gfo/Idh/MocA-like oxidoreductase N-terminal" evidence="4">
    <location>
        <begin position="9"/>
        <end position="125"/>
    </location>
</feature>
<evidence type="ECO:0000313" key="7">
    <source>
        <dbReference type="Proteomes" id="UP001301442"/>
    </source>
</evidence>
<gene>
    <name evidence="6" type="ORF">RI844_11265</name>
</gene>
<comment type="similarity">
    <text evidence="1">Belongs to the Gfo/Idh/MocA family.</text>
</comment>
<dbReference type="InterPro" id="IPR000683">
    <property type="entry name" value="Gfo/Idh/MocA-like_OxRdtase_N"/>
</dbReference>
<keyword evidence="2" id="KW-0732">Signal</keyword>
<evidence type="ECO:0000259" key="4">
    <source>
        <dbReference type="Pfam" id="PF01408"/>
    </source>
</evidence>
<evidence type="ECO:0000313" key="6">
    <source>
        <dbReference type="EMBL" id="WOH35960.1"/>
    </source>
</evidence>
<evidence type="ECO:0000259" key="5">
    <source>
        <dbReference type="Pfam" id="PF22725"/>
    </source>
</evidence>
<dbReference type="SUPFAM" id="SSF55347">
    <property type="entry name" value="Glyceraldehyde-3-phosphate dehydrogenase-like, C-terminal domain"/>
    <property type="match status" value="1"/>
</dbReference>
<dbReference type="Proteomes" id="UP001301442">
    <property type="component" value="Chromosome"/>
</dbReference>
<keyword evidence="7" id="KW-1185">Reference proteome</keyword>
<evidence type="ECO:0000256" key="2">
    <source>
        <dbReference type="ARBA" id="ARBA00022729"/>
    </source>
</evidence>
<dbReference type="InterPro" id="IPR055170">
    <property type="entry name" value="GFO_IDH_MocA-like_dom"/>
</dbReference>